<reference evidence="1 2" key="1">
    <citation type="journal article" date="2012" name="Science">
        <title>Ecological populations of bacteria act as socially cohesive units of antibiotic production and resistance.</title>
        <authorList>
            <person name="Cordero O.X."/>
            <person name="Wildschutte H."/>
            <person name="Kirkup B."/>
            <person name="Proehl S."/>
            <person name="Ngo L."/>
            <person name="Hussain F."/>
            <person name="Le Roux F."/>
            <person name="Mincer T."/>
            <person name="Polz M.F."/>
        </authorList>
    </citation>
    <scope>NUCLEOTIDE SEQUENCE [LARGE SCALE GENOMIC DNA]</scope>
    <source>
        <strain evidence="1 2">FF-454</strain>
    </source>
</reference>
<proteinExistence type="predicted"/>
<dbReference type="EMBL" id="AJWN02000032">
    <property type="protein sequence ID" value="OEE63008.1"/>
    <property type="molecule type" value="Genomic_DNA"/>
</dbReference>
<sequence length="175" mass="19256">MILIGKLNSTSGLSIAAFALACVVAALAIRGYAVSNESALHRYLQVLPSIALEMIKAQSSLEASDGKVLVESQIIMLEASFSKLLTRQSSSFDQRRLAMKIEIQRSEPSTTEKIDRELHRFGFIECEPEAHLGSQMTTLMEPSQLTSKQQPQYQVTLCYLNRDGSILKSSASSTK</sequence>
<comment type="caution">
    <text evidence="1">The sequence shown here is derived from an EMBL/GenBank/DDBJ whole genome shotgun (WGS) entry which is preliminary data.</text>
</comment>
<keyword evidence="2" id="KW-1185">Reference proteome</keyword>
<gene>
    <name evidence="1" type="ORF">A1OK_20715</name>
</gene>
<organism evidence="1 2">
    <name type="scientific">Enterovibrio norvegicus FF-454</name>
    <dbReference type="NCBI Taxonomy" id="1185651"/>
    <lineage>
        <taxon>Bacteria</taxon>
        <taxon>Pseudomonadati</taxon>
        <taxon>Pseudomonadota</taxon>
        <taxon>Gammaproteobacteria</taxon>
        <taxon>Vibrionales</taxon>
        <taxon>Vibrionaceae</taxon>
        <taxon>Enterovibrio</taxon>
    </lineage>
</organism>
<accession>A0A1E5CBX7</accession>
<protein>
    <submittedName>
        <fullName evidence="1">Uncharacterized protein</fullName>
    </submittedName>
</protein>
<name>A0A1E5CBX7_9GAMM</name>
<evidence type="ECO:0000313" key="2">
    <source>
        <dbReference type="Proteomes" id="UP000095039"/>
    </source>
</evidence>
<evidence type="ECO:0000313" key="1">
    <source>
        <dbReference type="EMBL" id="OEE63008.1"/>
    </source>
</evidence>
<dbReference type="Proteomes" id="UP000095039">
    <property type="component" value="Unassembled WGS sequence"/>
</dbReference>
<dbReference type="RefSeq" id="WP_016958713.1">
    <property type="nucleotide sequence ID" value="NZ_AJWN02000032.1"/>
</dbReference>
<dbReference type="AlphaFoldDB" id="A0A1E5CBX7"/>
<dbReference type="PROSITE" id="PS51257">
    <property type="entry name" value="PROKAR_LIPOPROTEIN"/>
    <property type="match status" value="1"/>
</dbReference>